<feature type="signal peptide" evidence="6">
    <location>
        <begin position="1"/>
        <end position="23"/>
    </location>
</feature>
<dbReference type="Gene3D" id="2.115.10.20">
    <property type="entry name" value="Glycosyl hydrolase domain, family 43"/>
    <property type="match status" value="1"/>
</dbReference>
<dbReference type="InterPro" id="IPR052176">
    <property type="entry name" value="Glycosyl_Hydrlase_43_Enz"/>
</dbReference>
<keyword evidence="8" id="KW-1185">Reference proteome</keyword>
<dbReference type="InterPro" id="IPR006710">
    <property type="entry name" value="Glyco_hydro_43"/>
</dbReference>
<reference evidence="7 8" key="1">
    <citation type="journal article" date="2023" name="Commun. Biol.">
        <title>Genome analysis of Parmales, the sister group of diatoms, reveals the evolutionary specialization of diatoms from phago-mixotrophs to photoautotrophs.</title>
        <authorList>
            <person name="Ban H."/>
            <person name="Sato S."/>
            <person name="Yoshikawa S."/>
            <person name="Yamada K."/>
            <person name="Nakamura Y."/>
            <person name="Ichinomiya M."/>
            <person name="Sato N."/>
            <person name="Blanc-Mathieu R."/>
            <person name="Endo H."/>
            <person name="Kuwata A."/>
            <person name="Ogata H."/>
        </authorList>
    </citation>
    <scope>NUCLEOTIDE SEQUENCE [LARGE SCALE GENOMIC DNA]</scope>
</reference>
<dbReference type="EMBL" id="BRYB01004689">
    <property type="protein sequence ID" value="GMI35212.1"/>
    <property type="molecule type" value="Genomic_DNA"/>
</dbReference>
<evidence type="ECO:0000256" key="5">
    <source>
        <dbReference type="RuleBase" id="RU361187"/>
    </source>
</evidence>
<accession>A0ABQ6MYB9</accession>
<gene>
    <name evidence="7" type="ORF">TeGR_g14297</name>
</gene>
<keyword evidence="3" id="KW-0119">Carbohydrate metabolism</keyword>
<name>A0ABQ6MYB9_9STRA</name>
<sequence>MRLYTRLFIVALAALLVASPVTSITNPIHAMVDEEFEDMADPAVLEHDGFLHVFPTASQADFSAWSAQLPAARDDAWDPSALSFERSSEPVLTPEEGCIITTLVPALGKGSLTWAPHVYHDEAGDGRFYIYYSTCLNLYVASSDSPTGPFENPVSLKYLAIDPFVMRDAKTGKLLLYYADIDLKRMWFGEESIYVQELGTPTAFSEGSKAAQMIKPDQRSWEFFRSSWIAPRGINEGPWVIESGGKYVLMYSGAGADTEHYNLGIATSDSATGPFEKNAENPISVPKDPVSAGVFGPGHHSVWEDRQTGKKWAFYHRQKTAGNGWNREICVDQLVEDGEGGVSIEFTP</sequence>
<evidence type="ECO:0000313" key="8">
    <source>
        <dbReference type="Proteomes" id="UP001165060"/>
    </source>
</evidence>
<evidence type="ECO:0000256" key="3">
    <source>
        <dbReference type="ARBA" id="ARBA00023277"/>
    </source>
</evidence>
<evidence type="ECO:0000256" key="1">
    <source>
        <dbReference type="ARBA" id="ARBA00009865"/>
    </source>
</evidence>
<organism evidence="7 8">
    <name type="scientific">Tetraparma gracilis</name>
    <dbReference type="NCBI Taxonomy" id="2962635"/>
    <lineage>
        <taxon>Eukaryota</taxon>
        <taxon>Sar</taxon>
        <taxon>Stramenopiles</taxon>
        <taxon>Ochrophyta</taxon>
        <taxon>Bolidophyceae</taxon>
        <taxon>Parmales</taxon>
        <taxon>Triparmaceae</taxon>
        <taxon>Tetraparma</taxon>
    </lineage>
</organism>
<dbReference type="SUPFAM" id="SSF75005">
    <property type="entry name" value="Arabinanase/levansucrase/invertase"/>
    <property type="match status" value="1"/>
</dbReference>
<protein>
    <submittedName>
        <fullName evidence="7">Uncharacterized protein</fullName>
    </submittedName>
</protein>
<proteinExistence type="inferred from homology"/>
<keyword evidence="4 5" id="KW-0326">Glycosidase</keyword>
<comment type="similarity">
    <text evidence="1 5">Belongs to the glycosyl hydrolase 43 family.</text>
</comment>
<keyword evidence="6" id="KW-0732">Signal</keyword>
<dbReference type="PANTHER" id="PTHR43772">
    <property type="entry name" value="ENDO-1,4-BETA-XYLANASE"/>
    <property type="match status" value="1"/>
</dbReference>
<evidence type="ECO:0000256" key="4">
    <source>
        <dbReference type="ARBA" id="ARBA00023295"/>
    </source>
</evidence>
<evidence type="ECO:0000313" key="7">
    <source>
        <dbReference type="EMBL" id="GMI35212.1"/>
    </source>
</evidence>
<dbReference type="PANTHER" id="PTHR43772:SF2">
    <property type="entry name" value="PUTATIVE (AFU_ORTHOLOGUE AFUA_2G04480)-RELATED"/>
    <property type="match status" value="1"/>
</dbReference>
<comment type="caution">
    <text evidence="7">The sequence shown here is derived from an EMBL/GenBank/DDBJ whole genome shotgun (WGS) entry which is preliminary data.</text>
</comment>
<dbReference type="Proteomes" id="UP001165060">
    <property type="component" value="Unassembled WGS sequence"/>
</dbReference>
<dbReference type="Pfam" id="PF04616">
    <property type="entry name" value="Glyco_hydro_43"/>
    <property type="match status" value="1"/>
</dbReference>
<keyword evidence="2 5" id="KW-0378">Hydrolase</keyword>
<evidence type="ECO:0000256" key="2">
    <source>
        <dbReference type="ARBA" id="ARBA00022801"/>
    </source>
</evidence>
<feature type="chain" id="PRO_5045752609" evidence="6">
    <location>
        <begin position="24"/>
        <end position="348"/>
    </location>
</feature>
<dbReference type="InterPro" id="IPR023296">
    <property type="entry name" value="Glyco_hydro_beta-prop_sf"/>
</dbReference>
<evidence type="ECO:0000256" key="6">
    <source>
        <dbReference type="SAM" id="SignalP"/>
    </source>
</evidence>